<proteinExistence type="predicted"/>
<name>A0A803NBI1_CHEQI</name>
<reference evidence="2" key="1">
    <citation type="journal article" date="2017" name="Nature">
        <title>The genome of Chenopodium quinoa.</title>
        <authorList>
            <person name="Jarvis D.E."/>
            <person name="Ho Y.S."/>
            <person name="Lightfoot D.J."/>
            <person name="Schmoeckel S.M."/>
            <person name="Li B."/>
            <person name="Borm T.J.A."/>
            <person name="Ohyanagi H."/>
            <person name="Mineta K."/>
            <person name="Michell C.T."/>
            <person name="Saber N."/>
            <person name="Kharbatia N.M."/>
            <person name="Rupper R.R."/>
            <person name="Sharp A.R."/>
            <person name="Dally N."/>
            <person name="Boughton B.A."/>
            <person name="Woo Y.H."/>
            <person name="Gao G."/>
            <person name="Schijlen E.G.W.M."/>
            <person name="Guo X."/>
            <person name="Momin A.A."/>
            <person name="Negrao S."/>
            <person name="Al-Babili S."/>
            <person name="Gehring C."/>
            <person name="Roessner U."/>
            <person name="Jung C."/>
            <person name="Murphy K."/>
            <person name="Arold S.T."/>
            <person name="Gojobori T."/>
            <person name="van der Linden C.G."/>
            <person name="van Loo E.N."/>
            <person name="Jellen E.N."/>
            <person name="Maughan P.J."/>
            <person name="Tester M."/>
        </authorList>
    </citation>
    <scope>NUCLEOTIDE SEQUENCE [LARGE SCALE GENOMIC DNA]</scope>
    <source>
        <strain evidence="2">cv. PI 614886</strain>
    </source>
</reference>
<dbReference type="PANTHER" id="PTHR10367:SF17">
    <property type="entry name" value="MRNA-CAPPING ENZYME"/>
    <property type="match status" value="1"/>
</dbReference>
<evidence type="ECO:0000313" key="2">
    <source>
        <dbReference type="EnsemblPlants" id="AUR62043422-RA:cds"/>
    </source>
</evidence>
<dbReference type="PANTHER" id="PTHR10367">
    <property type="entry name" value="MRNA-CAPPING ENZYME"/>
    <property type="match status" value="1"/>
</dbReference>
<feature type="domain" description="mRNA capping enzyme C-terminal" evidence="1">
    <location>
        <begin position="16"/>
        <end position="78"/>
    </location>
</feature>
<dbReference type="InterPro" id="IPR013846">
    <property type="entry name" value="mRNA_cap_enzyme_C"/>
</dbReference>
<sequence>MNSVDFLFEIGEDGTENLYLYDRGKKRLMDNNRVTFGDDVDPSTYSGKIVECSFDSEENIWVCMRVRIDKNTPNEFKHLQEGPAQMLNLIMSFRGVMKSIKDNITEEVLLNEIGEIIRLPMYADRIQSDSRAMKKGKPPPQRSVNWKFVLPAMVI</sequence>
<dbReference type="InterPro" id="IPR051029">
    <property type="entry name" value="mRNA_Capping_Enz/RNA_Phosphat"/>
</dbReference>
<dbReference type="SUPFAM" id="SSF50249">
    <property type="entry name" value="Nucleic acid-binding proteins"/>
    <property type="match status" value="1"/>
</dbReference>
<dbReference type="Proteomes" id="UP000596660">
    <property type="component" value="Unplaced"/>
</dbReference>
<dbReference type="EnsemblPlants" id="AUR62043422-RA">
    <property type="protein sequence ID" value="AUR62043422-RA:cds"/>
    <property type="gene ID" value="AUR62043422"/>
</dbReference>
<keyword evidence="3" id="KW-1185">Reference proteome</keyword>
<evidence type="ECO:0000259" key="1">
    <source>
        <dbReference type="Pfam" id="PF03919"/>
    </source>
</evidence>
<accession>A0A803NBI1</accession>
<dbReference type="GO" id="GO:0004484">
    <property type="term" value="F:mRNA guanylyltransferase activity"/>
    <property type="evidence" value="ECO:0007669"/>
    <property type="project" value="TreeGrafter"/>
</dbReference>
<organism evidence="2 3">
    <name type="scientific">Chenopodium quinoa</name>
    <name type="common">Quinoa</name>
    <dbReference type="NCBI Taxonomy" id="63459"/>
    <lineage>
        <taxon>Eukaryota</taxon>
        <taxon>Viridiplantae</taxon>
        <taxon>Streptophyta</taxon>
        <taxon>Embryophyta</taxon>
        <taxon>Tracheophyta</taxon>
        <taxon>Spermatophyta</taxon>
        <taxon>Magnoliopsida</taxon>
        <taxon>eudicotyledons</taxon>
        <taxon>Gunneridae</taxon>
        <taxon>Pentapetalae</taxon>
        <taxon>Caryophyllales</taxon>
        <taxon>Chenopodiaceae</taxon>
        <taxon>Chenopodioideae</taxon>
        <taxon>Atripliceae</taxon>
        <taxon>Chenopodium</taxon>
    </lineage>
</organism>
<dbReference type="Pfam" id="PF03919">
    <property type="entry name" value="mRNA_cap_C"/>
    <property type="match status" value="1"/>
</dbReference>
<dbReference type="GO" id="GO:0006370">
    <property type="term" value="P:7-methylguanosine mRNA capping"/>
    <property type="evidence" value="ECO:0007669"/>
    <property type="project" value="TreeGrafter"/>
</dbReference>
<protein>
    <recommendedName>
        <fullName evidence="1">mRNA capping enzyme C-terminal domain-containing protein</fullName>
    </recommendedName>
</protein>
<dbReference type="Gramene" id="AUR62043422-RA">
    <property type="protein sequence ID" value="AUR62043422-RA:cds"/>
    <property type="gene ID" value="AUR62043422"/>
</dbReference>
<dbReference type="Gene3D" id="2.40.50.140">
    <property type="entry name" value="Nucleic acid-binding proteins"/>
    <property type="match status" value="1"/>
</dbReference>
<dbReference type="AlphaFoldDB" id="A0A803NBI1"/>
<reference evidence="2" key="2">
    <citation type="submission" date="2021-03" db="UniProtKB">
        <authorList>
            <consortium name="EnsemblPlants"/>
        </authorList>
    </citation>
    <scope>IDENTIFICATION</scope>
</reference>
<evidence type="ECO:0000313" key="3">
    <source>
        <dbReference type="Proteomes" id="UP000596660"/>
    </source>
</evidence>
<dbReference type="InterPro" id="IPR012340">
    <property type="entry name" value="NA-bd_OB-fold"/>
</dbReference>